<protein>
    <submittedName>
        <fullName evidence="2">Uncharacterized protein</fullName>
    </submittedName>
</protein>
<feature type="compositionally biased region" description="Acidic residues" evidence="1">
    <location>
        <begin position="57"/>
        <end position="69"/>
    </location>
</feature>
<evidence type="ECO:0000256" key="1">
    <source>
        <dbReference type="SAM" id="MobiDB-lite"/>
    </source>
</evidence>
<evidence type="ECO:0000313" key="3">
    <source>
        <dbReference type="EMBL" id="KAK7027153.1"/>
    </source>
</evidence>
<reference evidence="2 4" key="1">
    <citation type="journal article" date="2024" name="J Genomics">
        <title>Draft genome sequencing and assembly of Favolaschia claudopus CIRM-BRFM 2984 isolated from oak limbs.</title>
        <authorList>
            <person name="Navarro D."/>
            <person name="Drula E."/>
            <person name="Chaduli D."/>
            <person name="Cazenave R."/>
            <person name="Ahrendt S."/>
            <person name="Wang J."/>
            <person name="Lipzen A."/>
            <person name="Daum C."/>
            <person name="Barry K."/>
            <person name="Grigoriev I.V."/>
            <person name="Favel A."/>
            <person name="Rosso M.N."/>
            <person name="Martin F."/>
        </authorList>
    </citation>
    <scope>NUCLEOTIDE SEQUENCE [LARGE SCALE GENOMIC DNA]</scope>
    <source>
        <strain evidence="2 4">CIRM-BRFM 2984</strain>
    </source>
</reference>
<feature type="region of interest" description="Disordered" evidence="1">
    <location>
        <begin position="114"/>
        <end position="159"/>
    </location>
</feature>
<feature type="region of interest" description="Disordered" evidence="1">
    <location>
        <begin position="1"/>
        <end position="70"/>
    </location>
</feature>
<feature type="compositionally biased region" description="Acidic residues" evidence="1">
    <location>
        <begin position="125"/>
        <end position="152"/>
    </location>
</feature>
<proteinExistence type="predicted"/>
<dbReference type="Proteomes" id="UP001362999">
    <property type="component" value="Unassembled WGS sequence"/>
</dbReference>
<feature type="compositionally biased region" description="Acidic residues" evidence="1">
    <location>
        <begin position="36"/>
        <end position="49"/>
    </location>
</feature>
<evidence type="ECO:0000313" key="4">
    <source>
        <dbReference type="Proteomes" id="UP001362999"/>
    </source>
</evidence>
<gene>
    <name evidence="3" type="ORF">R3P38DRAFT_3191480</name>
    <name evidence="2" type="ORF">R3P38DRAFT_3228835</name>
</gene>
<dbReference type="AlphaFoldDB" id="A0AAV9ZQQ6"/>
<comment type="caution">
    <text evidence="2">The sequence shown here is derived from an EMBL/GenBank/DDBJ whole genome shotgun (WGS) entry which is preliminary data.</text>
</comment>
<sequence>MKKVDTENTETDANEADLPEKNDIPQNGPGDTNSHDDDDDDSEFGDNDDSPFLNDLVELEDPSLQDDNQEIGVSVNGQGRLVPLSSQLADYQMRGTELTDTCVWDFISQIDKVKKSRDRRRNNEENEEYVDGNDDDPEDVDDENMVDEDAAEDNVVFHD</sequence>
<accession>A0AAV9ZQQ6</accession>
<name>A0AAV9ZQQ6_9AGAR</name>
<evidence type="ECO:0000313" key="2">
    <source>
        <dbReference type="EMBL" id="KAK6988533.1"/>
    </source>
</evidence>
<organism evidence="2 4">
    <name type="scientific">Favolaschia claudopus</name>
    <dbReference type="NCBI Taxonomy" id="2862362"/>
    <lineage>
        <taxon>Eukaryota</taxon>
        <taxon>Fungi</taxon>
        <taxon>Dikarya</taxon>
        <taxon>Basidiomycota</taxon>
        <taxon>Agaricomycotina</taxon>
        <taxon>Agaricomycetes</taxon>
        <taxon>Agaricomycetidae</taxon>
        <taxon>Agaricales</taxon>
        <taxon>Marasmiineae</taxon>
        <taxon>Mycenaceae</taxon>
        <taxon>Favolaschia</taxon>
    </lineage>
</organism>
<keyword evidence="4" id="KW-1185">Reference proteome</keyword>
<feature type="compositionally biased region" description="Acidic residues" evidence="1">
    <location>
        <begin position="7"/>
        <end position="17"/>
    </location>
</feature>
<dbReference type="EMBL" id="JAWWNJ010000122">
    <property type="protein sequence ID" value="KAK6988533.1"/>
    <property type="molecule type" value="Genomic_DNA"/>
</dbReference>
<dbReference type="EMBL" id="JAWWNJ010000030">
    <property type="protein sequence ID" value="KAK7027153.1"/>
    <property type="molecule type" value="Genomic_DNA"/>
</dbReference>